<dbReference type="SMART" id="SM00343">
    <property type="entry name" value="ZnF_C2HC"/>
    <property type="match status" value="2"/>
</dbReference>
<dbReference type="InterPro" id="IPR025724">
    <property type="entry name" value="GAG-pre-integrase_dom"/>
</dbReference>
<feature type="domain" description="Integrase catalytic" evidence="5">
    <location>
        <begin position="3833"/>
        <end position="3919"/>
    </location>
</feature>
<dbReference type="GO" id="GO:0008270">
    <property type="term" value="F:zinc ion binding"/>
    <property type="evidence" value="ECO:0007669"/>
    <property type="project" value="UniProtKB-KW"/>
</dbReference>
<name>A0A6L2KNC3_TANCI</name>
<dbReference type="GO" id="GO:0015074">
    <property type="term" value="P:DNA integration"/>
    <property type="evidence" value="ECO:0007669"/>
    <property type="project" value="InterPro"/>
</dbReference>
<dbReference type="Pfam" id="PF22936">
    <property type="entry name" value="Pol_BBD"/>
    <property type="match status" value="1"/>
</dbReference>
<dbReference type="SUPFAM" id="SSF53098">
    <property type="entry name" value="Ribonuclease H-like"/>
    <property type="match status" value="3"/>
</dbReference>
<feature type="region of interest" description="Disordered" evidence="3">
    <location>
        <begin position="963"/>
        <end position="986"/>
    </location>
</feature>
<keyword evidence="1" id="KW-0863">Zinc-finger</keyword>
<dbReference type="CDD" id="cd00303">
    <property type="entry name" value="retropepsin_like"/>
    <property type="match status" value="1"/>
</dbReference>
<dbReference type="GO" id="GO:0003964">
    <property type="term" value="F:RNA-directed DNA polymerase activity"/>
    <property type="evidence" value="ECO:0007669"/>
    <property type="project" value="UniProtKB-KW"/>
</dbReference>
<dbReference type="Gene3D" id="1.10.340.70">
    <property type="match status" value="1"/>
</dbReference>
<feature type="domain" description="CCHC-type" evidence="4">
    <location>
        <begin position="3335"/>
        <end position="3348"/>
    </location>
</feature>
<feature type="coiled-coil region" evidence="2">
    <location>
        <begin position="2065"/>
        <end position="2113"/>
    </location>
</feature>
<dbReference type="GO" id="GO:0003676">
    <property type="term" value="F:nucleic acid binding"/>
    <property type="evidence" value="ECO:0007669"/>
    <property type="project" value="InterPro"/>
</dbReference>
<feature type="compositionally biased region" description="Acidic residues" evidence="3">
    <location>
        <begin position="2851"/>
        <end position="2880"/>
    </location>
</feature>
<evidence type="ECO:0000259" key="4">
    <source>
        <dbReference type="PROSITE" id="PS50158"/>
    </source>
</evidence>
<dbReference type="InterPro" id="IPR013103">
    <property type="entry name" value="RVT_2"/>
</dbReference>
<evidence type="ECO:0000259" key="5">
    <source>
        <dbReference type="PROSITE" id="PS50994"/>
    </source>
</evidence>
<feature type="region of interest" description="Disordered" evidence="3">
    <location>
        <begin position="4333"/>
        <end position="4352"/>
    </location>
</feature>
<feature type="compositionally biased region" description="Basic residues" evidence="3">
    <location>
        <begin position="4091"/>
        <end position="4100"/>
    </location>
</feature>
<feature type="region of interest" description="Disordered" evidence="3">
    <location>
        <begin position="4074"/>
        <end position="4112"/>
    </location>
</feature>
<dbReference type="EMBL" id="BKCJ010002684">
    <property type="protein sequence ID" value="GEU50230.1"/>
    <property type="molecule type" value="Genomic_DNA"/>
</dbReference>
<dbReference type="InterPro" id="IPR054722">
    <property type="entry name" value="PolX-like_BBD"/>
</dbReference>
<feature type="region of interest" description="Disordered" evidence="3">
    <location>
        <begin position="4141"/>
        <end position="4189"/>
    </location>
</feature>
<evidence type="ECO:0000256" key="2">
    <source>
        <dbReference type="SAM" id="Coils"/>
    </source>
</evidence>
<dbReference type="Pfam" id="PF13976">
    <property type="entry name" value="gag_pre-integrs"/>
    <property type="match status" value="1"/>
</dbReference>
<organism evidence="6">
    <name type="scientific">Tanacetum cinerariifolium</name>
    <name type="common">Dalmatian daisy</name>
    <name type="synonym">Chrysanthemum cinerariifolium</name>
    <dbReference type="NCBI Taxonomy" id="118510"/>
    <lineage>
        <taxon>Eukaryota</taxon>
        <taxon>Viridiplantae</taxon>
        <taxon>Streptophyta</taxon>
        <taxon>Embryophyta</taxon>
        <taxon>Tracheophyta</taxon>
        <taxon>Spermatophyta</taxon>
        <taxon>Magnoliopsida</taxon>
        <taxon>eudicotyledons</taxon>
        <taxon>Gunneridae</taxon>
        <taxon>Pentapetalae</taxon>
        <taxon>asterids</taxon>
        <taxon>campanulids</taxon>
        <taxon>Asterales</taxon>
        <taxon>Asteraceae</taxon>
        <taxon>Asteroideae</taxon>
        <taxon>Anthemideae</taxon>
        <taxon>Anthemidinae</taxon>
        <taxon>Tanacetum</taxon>
    </lineage>
</organism>
<feature type="region of interest" description="Disordered" evidence="3">
    <location>
        <begin position="174"/>
        <end position="199"/>
    </location>
</feature>
<dbReference type="InterPro" id="IPR001878">
    <property type="entry name" value="Znf_CCHC"/>
</dbReference>
<dbReference type="Gene3D" id="2.40.70.10">
    <property type="entry name" value="Acid Proteases"/>
    <property type="match status" value="1"/>
</dbReference>
<keyword evidence="6" id="KW-0548">Nucleotidyltransferase</keyword>
<feature type="domain" description="Integrase catalytic" evidence="5">
    <location>
        <begin position="2359"/>
        <end position="2452"/>
    </location>
</feature>
<keyword evidence="6" id="KW-0695">RNA-directed DNA polymerase</keyword>
<keyword evidence="1" id="KW-0479">Metal-binding</keyword>
<dbReference type="Gene3D" id="3.30.420.10">
    <property type="entry name" value="Ribonuclease H-like superfamily/Ribonuclease H"/>
    <property type="match status" value="5"/>
</dbReference>
<feature type="region of interest" description="Disordered" evidence="3">
    <location>
        <begin position="2823"/>
        <end position="2883"/>
    </location>
</feature>
<dbReference type="PANTHER" id="PTHR11439">
    <property type="entry name" value="GAG-POL-RELATED RETROTRANSPOSON"/>
    <property type="match status" value="1"/>
</dbReference>
<dbReference type="PROSITE" id="PS50994">
    <property type="entry name" value="INTEGRASE"/>
    <property type="match status" value="2"/>
</dbReference>
<dbReference type="PANTHER" id="PTHR11439:SF509">
    <property type="entry name" value="RNA-DIRECTED DNA POLYMERASE"/>
    <property type="match status" value="1"/>
</dbReference>
<dbReference type="InterPro" id="IPR001584">
    <property type="entry name" value="Integrase_cat-core"/>
</dbReference>
<keyword evidence="2" id="KW-0175">Coiled coil</keyword>
<accession>A0A6L2KNC3</accession>
<proteinExistence type="predicted"/>
<dbReference type="InterPro" id="IPR041588">
    <property type="entry name" value="Integrase_H2C2"/>
</dbReference>
<feature type="compositionally biased region" description="Basic residues" evidence="3">
    <location>
        <begin position="4141"/>
        <end position="4162"/>
    </location>
</feature>
<dbReference type="InterPro" id="IPR012337">
    <property type="entry name" value="RNaseH-like_sf"/>
</dbReference>
<sequence>MDTKSGKSSVVRQPNAFKSERSSIFDKPSIFSNSLERNNFSTSKFVTKNDVSNDFSEPVTTQILPSDKKSILKNINVLAPGMFKLHTNATQTSSSQFPNDSRKTNKRVSFSTGVIPTTSFSRPQLKSNPMEDRTSNVNFVCVTCGISVLNGNHDKCVRNDVNSRTTMPMAMLVSSSESNQSIEKPIQKTENSESNQKPRNTFRKLYERHAMYVLNSVAKPIKKIVASESNQKPRNFTRKLYEHLIEIVLFIVDSGCSKNMTRNLKLLINFVEKFLGTVNFGNDQIAPILGYGDLTLREYFVAEGILHQTVFNKRTRVIMESIHVNFDKLPQMASDHISSDPAPEYRTLTMSNELDLLFSPMFDELHYGSYKVVSKSSAVSAADAPNQRQQYTTPLNIHTTHAPTCQVSTLAPTLSSSENINQAETYAENDQVTDYDFINIFSTPVQDQRETSSHHPLEQVIGNPSQSVRTRRQLESDAEMCMFVLTISRTEPKNIKEAMADSAWIESMQEELHQFDRLDNTVIRNKSRLVAKGYAQKEGVDFEESFAPVARLKAVRLFIVYVAHKSFTVYQMDVKTAFLYGPLREEVYVNQPDGFDSDYAGCLDLRKSTSGGIQFLGGDKLVSWSSKKQDCTSMSSAEAEYVSLYACCAQVLWMRSHLTDYGFHFDKIPMYCDSKAAIAILCNPVQHSRTKHIDVRYHFIKEKVKKGIVELFFVETEYQLADLFTKSFPVERFKYLVRRQVHCQCCSLVPAKSNSYLKSGSRDRPPMLTTGRYPQWRLRFLQYIDTRPNGNALRKCILNCPYKPTTILVQAIAVTDDSLAIPEHTTVETPMNMSPANKAHFESEKEAIHLILTRIGDEIYSTVDACQTSQEMWEAIESPVVQQSEIQCFNYKEFVHFAKECRKPKRVKESVYHKENLLLCKQAEKGVPLQAEQYDWLAETDEEIDEQELEAHYSYMAKIQEVPTADKSTDSEPLEQNDQNDGESDDEHVALANLKLDVDENKNIQKQLKKSNTTLSQVLKECKTIFSETSKTLGESNNVRVSCLVALHNKQTEFEKYKAFNDRTVDYDKLERKLNETLGQLAQKDIEIKEGLKLKAYEILVVKEKHDELIKQSLLTKSHYEGLVKHKTKVIMDLKLKKEHDIDKMLSMEKQLKFLHEIIYKRSQSIQTIHMMAPKVPTYNGRPTFSNLRYLKQAQSKIPCLYAFPYDQSTRANRLIPDGEETLALERESRSKLNKDSVRPYDYTTLNSLYEIFKPPTQELEIQLAHVNEIRRKMTKKPNVVPISTRKPKVHANKSVTTPHKKKVASKFTTQKPKSYYRMLYEKTGNLKSLCNFVEKFMGTVRFGNGQFAPILGYGDLVQGNITINMGNDLLTDNHESDLYTIFLQESTSSTPLCLMAKASPTQAWLWHRGLSHLNFDYINLLSKKDVVTGLPKLKFVKDQLCSSCKLSKAKRSSFKSKAVPSSKGRLNLLHMDLCGPMRVASINGKKCILVIVDDYSRYTWTLFLCSKDETPETLHAFFKEERFEHQTSTDQPPEQNGIVKRLNPTLVEAARTMLSASKLSLFFWVEVITTACYTQNRDGENLDKMKEKGDPCILVGYSTQSKGYHVYNKRTRLIVKSIHIRFDEIKERSKTFVANDTSGLVPQQQQPSDYDNSDPIPQLQNVSSSVDAHVPSQEELDLLFGPLYDDYFTADPEMCMFALTMSTAEPKNIKEAMADSAWIEAMQEELHQFDRLQVSSFGLTAFSDADHVRCIDIRKSTYGGIQFLGRMQTKIELTLEQSQQGVSNDNLAKKLKIYSLGSTSGIRACGEYNLWLIRIEQYFLMTDYSLWEVIKNGNKVLTKTVGTVGQPYEPNSAKEKLDRKNEMKARGTLLMVLPNKDQLKFYSYQDAKLLMEAIKKNIEEIRNPRRLQKLISQLEIQGSSSTCQNPQNVAFVSSNIKNSISSTNEADNTAYGVSTAHTQDGIRGYDWSYQAEEEHPTNYALMAFTSLGSSSSLDFEVDSCSKTCVKAYATLKEQYDSLSLDYKKSQFNLVSYKVGLRSVKERLVYYKKNEAVNKDKVNILNLQVRLIDNARVKYTNKLEKAEKERDELKLTLEKFQNSSKSLNNLLQSQENVKSRSNKGYHAVPLPYTRNYIPPKSDLMFIDEQVESESVDVVSNVTSSAVKTVESKVESVDVKNKGVYSTVETKPVRKNNFSPLIIKDWISDDESEGNPQQKEYKEKGVIDSGFSGHMTGNKCYLTDYEDYDGRFVSFGDGKGRISRKGKIKTGTLDFDDVYLCNELNYNMFSVSQMCDKKNNVLFIDTECLVLSSNFKLLFESQVLLRVPRKDNIYSVDLKSVVPIGGLTSLFAKATTNESNVWCDNGTEFKNSIMNQFCDMKRMKREFSVARTPQQNGIAKNKNRTLLEATRTINAYDDEAVKEKVDTNNVVSSYTIPDTPLTKFLKDHPKDQVIGIYQMDVKSAFLYGKIEEGVYVYQPPGFEDLDFLNKVYQVEKALYELHQAPRTCQDKYVANIQKKFDFSTVKTTSTPIEPNKALVKDAKAKDVEVHLYILMIGSLMYLIASRPDITFTVYACARLQVTLKTSHLYTVKRIFRYLKGQPKLGLWYPRDLLFDLEAYFDSDYVGASLDIISIISEYVAASSCCGQVLWIQNQMLNYGFNLINTKIYIDNESTFYIVKNPECEDKMERAVTTASSLEAEQDSGNINRNQSMATLSEPLPQGTGSATSSDLHATITYTLMSSYEVIVNGYFGMPMDPLDPYAQLIMEEPPSPNYILRPEAPPLPDYIPGLEYPEYLPPAKDVFPAEEQPLPAAVSPTTELPGYIANLEPEMDPEEEDGDDEKPEGDSIDYPTSRGEDDDGDDLSEDDADDEDEEESSNSEEEEEEHLALTVRAPALHKSEVEILLAIPTLPLSPVSPTSYPLQQFLMPLPIFTPLPPPPPIILPHTKASMVLMRSAAPSTFILAPLSRTPPIGTPPLLPIPLPTSSFLLPLLLPFTSCREGIPKADMPLRKRARFTTPTGGYEVGESSVVAAARQIRPALAIDDSRRAEDRLISRLRRKRRYFHTFTLLTQIKALQRDVSTLQGHQIDDGDRLTRHIQNEHSQRDAIPEDDDTQRVTEALVEYETQRNSVVNRDTSHTTGIGPRTVRPTRECTYKDYLNYGPLKFKGTEGVIGLTQWFEKTESNSHTRAVSQKVAYSMPCKTLRQMMTAKYCPRGEAKKLEVELWNLKVKGTDITSYTLCFQELALLCGKPSSLKMIKWIKNSLGLPIVKSITKGSLTILQGTNKTNNHSKGTTMLHGPMLQGLEKRNHMEEPNLCALNATSTMMDHVRAIAAYQGVPTCFECGAQGHFKNNCLKLGNRNQGNRNQGNQNQAGNGNVVARAYGVGTAGGNPDANVMMGTLLLYNHSASILFNTGADKCFVSTASSSLININPSTLDCSYDVELADGQIIGVNTVIWGCTLNFLNHPFNIDLMPVKLGSFNVIIGMDWLTTYHAVIVCDKKIIRVPFGNETLIIRCDGSNNVTQFNIISCTKTQKYLLKGYPIFLVEFQIDLIPGAALVAQAPYRLALSEMKELSNQLHEEPLSAFENQRFIRSALRVEYLLEDRPKVSAPILALPEGAEDFIAYCDASHKGLGDVLMQREKIKPLRVRALVMTIGLDLPKQTLGAQTKAKKPENLKKEDVGGMLIENSKDPEKFRKEKLEPRIDKTLCLNNRSWLSCYGDLRPLIMHESHESHKLRYSVHPCSDKMYQDLKQLYWWPNMKADIANYVSKFITCLRVKAEHQKPSGLLVQPEIPQWKWDNITIDFVTKLPRTSSGYDTIWVIMDRLTKSAHFLPMREDDSMDKLTKLYLKEKALGTRLDMSTAYHPETDGQSKRTIQTLEDMLRACAIDFGKGWERHLPLVEFSYNNSYHASIKAAPFEVLYGCKCRSLVYWAEVGHAQLTGPEIIQETTEKIGTTCLPNDPIFAELARIGSTMASAIICLANNQKFNFSKYIFDNMVKHLEGGVKFLMFLRFLQVFLDKQVEGIAKHKEIYVISSHTKKVFANIRRQGLGFSRNVTPLFETMMVTTQEEVGEGLGLYTDSHHTPTNTQPSSFKSQKMIKPKRKQRQAAEVHSPSSKIPVKESILTPFNDPLPSGKDNIQLNELKRVKKLEKRRKSRHAGLRRLKKVGSSKQVESFKEKDGLGTQEDASKQGRSIKNIDQDAEIALVDESYGRMYDADITADPVTITGEVVTVASVKDSAAPTTATTIDVDDELTLTKTLIAIKAAKPKVISTAIKTSRAKGIVFHEQVQVHIPTISSSKDKGKAKMVEPEKTLKKKDRIALDDEVARKLEAEMRAKMEKEERIAKEKDEANRAVIEE</sequence>
<dbReference type="Pfam" id="PF08284">
    <property type="entry name" value="RVP_2"/>
    <property type="match status" value="1"/>
</dbReference>
<evidence type="ECO:0000256" key="1">
    <source>
        <dbReference type="PROSITE-ProRule" id="PRU00047"/>
    </source>
</evidence>
<protein>
    <submittedName>
        <fullName evidence="6">Reverse transcriptase domain-containing protein</fullName>
    </submittedName>
</protein>
<dbReference type="InterPro" id="IPR021109">
    <property type="entry name" value="Peptidase_aspartic_dom_sf"/>
</dbReference>
<dbReference type="InterPro" id="IPR036397">
    <property type="entry name" value="RNaseH_sf"/>
</dbReference>
<keyword evidence="1" id="KW-0862">Zinc</keyword>
<gene>
    <name evidence="6" type="ORF">Tci_022208</name>
</gene>
<keyword evidence="6" id="KW-0808">Transferase</keyword>
<dbReference type="Pfam" id="PF25597">
    <property type="entry name" value="SH3_retrovirus"/>
    <property type="match status" value="1"/>
</dbReference>
<dbReference type="PROSITE" id="PS50158">
    <property type="entry name" value="ZF_CCHC"/>
    <property type="match status" value="1"/>
</dbReference>
<evidence type="ECO:0000313" key="6">
    <source>
        <dbReference type="EMBL" id="GEU50230.1"/>
    </source>
</evidence>
<dbReference type="Pfam" id="PF07727">
    <property type="entry name" value="RVT_2"/>
    <property type="match status" value="2"/>
</dbReference>
<dbReference type="InterPro" id="IPR057670">
    <property type="entry name" value="SH3_retrovirus"/>
</dbReference>
<dbReference type="SUPFAM" id="SSF50630">
    <property type="entry name" value="Acid proteases"/>
    <property type="match status" value="1"/>
</dbReference>
<feature type="compositionally biased region" description="Acidic residues" evidence="3">
    <location>
        <begin position="2824"/>
        <end position="2842"/>
    </location>
</feature>
<feature type="compositionally biased region" description="Polar residues" evidence="3">
    <location>
        <begin position="174"/>
        <end position="184"/>
    </location>
</feature>
<evidence type="ECO:0000256" key="3">
    <source>
        <dbReference type="SAM" id="MobiDB-lite"/>
    </source>
</evidence>
<feature type="compositionally biased region" description="Acidic residues" evidence="3">
    <location>
        <begin position="972"/>
        <end position="986"/>
    </location>
</feature>
<comment type="caution">
    <text evidence="6">The sequence shown here is derived from an EMBL/GenBank/DDBJ whole genome shotgun (WGS) entry which is preliminary data.</text>
</comment>
<dbReference type="Pfam" id="PF17921">
    <property type="entry name" value="Integrase_H2C2"/>
    <property type="match status" value="1"/>
</dbReference>
<dbReference type="CDD" id="cd09272">
    <property type="entry name" value="RNase_HI_RT_Ty1"/>
    <property type="match status" value="1"/>
</dbReference>
<reference evidence="6" key="1">
    <citation type="journal article" date="2019" name="Sci. Rep.">
        <title>Draft genome of Tanacetum cinerariifolium, the natural source of mosquito coil.</title>
        <authorList>
            <person name="Yamashiro T."/>
            <person name="Shiraishi A."/>
            <person name="Satake H."/>
            <person name="Nakayama K."/>
        </authorList>
    </citation>
    <scope>NUCLEOTIDE SEQUENCE</scope>
</reference>
<feature type="compositionally biased region" description="Polar residues" evidence="3">
    <location>
        <begin position="4078"/>
        <end position="4089"/>
    </location>
</feature>